<dbReference type="RefSeq" id="WP_211801361.1">
    <property type="nucleotide sequence ID" value="NZ_JAGSCS010000010.1"/>
</dbReference>
<evidence type="ECO:0000313" key="10">
    <source>
        <dbReference type="EMBL" id="MBR0576427.1"/>
    </source>
</evidence>
<dbReference type="InterPro" id="IPR000819">
    <property type="entry name" value="Peptidase_M17_C"/>
</dbReference>
<comment type="subcellular location">
    <subcellularLocation>
        <location evidence="8">Cytoplasm</location>
    </subcellularLocation>
</comment>
<keyword evidence="8" id="KW-0464">Manganese</keyword>
<feature type="binding site" evidence="8">
    <location>
        <position position="250"/>
    </location>
    <ligand>
        <name>Mn(2+)</name>
        <dbReference type="ChEBI" id="CHEBI:29035"/>
        <label>2</label>
    </ligand>
</feature>
<evidence type="ECO:0000256" key="6">
    <source>
        <dbReference type="ARBA" id="ARBA00022801"/>
    </source>
</evidence>
<feature type="binding site" evidence="8">
    <location>
        <position position="250"/>
    </location>
    <ligand>
        <name>Mn(2+)</name>
        <dbReference type="ChEBI" id="CHEBI:29035"/>
        <label>1</label>
    </ligand>
</feature>
<dbReference type="Gene3D" id="3.40.220.10">
    <property type="entry name" value="Leucine Aminopeptidase, subunit E, domain 1"/>
    <property type="match status" value="1"/>
</dbReference>
<dbReference type="Gene3D" id="3.40.630.10">
    <property type="entry name" value="Zn peptidases"/>
    <property type="match status" value="1"/>
</dbReference>
<feature type="binding site" evidence="8">
    <location>
        <position position="268"/>
    </location>
    <ligand>
        <name>Mn(2+)</name>
        <dbReference type="ChEBI" id="CHEBI:29035"/>
        <label>2</label>
    </ligand>
</feature>
<dbReference type="GO" id="GO:0005737">
    <property type="term" value="C:cytoplasm"/>
    <property type="evidence" value="ECO:0007669"/>
    <property type="project" value="UniProtKB-SubCell"/>
</dbReference>
<sequence>MKITINQSYDAVLVPVLKGKDSDYPELLQELNERELFKGEKGELYSHLSLDTGKVLVFLGLGEEEKVTEEELKLAAFKGARELSRLKVKKASVKLTKLQGLCYRKSTKAFGEGLYHAEYRFDKYLSKKTPFTLEEVSFQLLEGKEEKVLPGLQELDHLMAGVFTTRNLINEPAIVLTPKALAEAAKAELEPLGIEVTVYSRQDAEAMGMKAFLAVAKGSSNEPQGIVMRYRGASSEEPVLGLVGKGVTFDTGGYSIKPGPSMVTMNGDMGGAGSVIGAMKAIALNQLEKNVTAVILATDNVISGDAYVPGDIVGSMAGKTIEIHSTDAEGRLTLADAVHYIITKENVASVIDVATLTGACVVALGSLHTGAFTNNEALLNEVKAAAKTAGEPLWQLPVEEGHHDLIKGDRGDLKNTGGRWGGASTAAAFIEAFVGETPWVHLDVAGTSDIESPKGYLPKGATGVPVKTLYYYVKGDSGKKCC</sequence>
<dbReference type="EC" id="3.4.11.1" evidence="8"/>
<comment type="catalytic activity">
    <reaction evidence="1 8">
        <text>Release of an N-terminal amino acid, Xaa-|-Yaa-, in which Xaa is preferably Leu, but may be other amino acids including Pro although not Arg or Lys, and Yaa may be Pro. Amino acid amides and methyl esters are also readily hydrolyzed, but rates on arylamides are exceedingly low.</text>
        <dbReference type="EC" id="3.4.11.1"/>
    </reaction>
</comment>
<dbReference type="CDD" id="cd00433">
    <property type="entry name" value="Peptidase_M17"/>
    <property type="match status" value="1"/>
</dbReference>
<dbReference type="EC" id="3.4.11.10" evidence="8"/>
<feature type="binding site" evidence="8">
    <location>
        <position position="329"/>
    </location>
    <ligand>
        <name>Mn(2+)</name>
        <dbReference type="ChEBI" id="CHEBI:29035"/>
        <label>2</label>
    </ligand>
</feature>
<organism evidence="10 11">
    <name type="scientific">Proteiniclasticum sediminis</name>
    <dbReference type="NCBI Taxonomy" id="2804028"/>
    <lineage>
        <taxon>Bacteria</taxon>
        <taxon>Bacillati</taxon>
        <taxon>Bacillota</taxon>
        <taxon>Clostridia</taxon>
        <taxon>Eubacteriales</taxon>
        <taxon>Clostridiaceae</taxon>
        <taxon>Proteiniclasticum</taxon>
    </lineage>
</organism>
<feature type="domain" description="Cytosol aminopeptidase" evidence="9">
    <location>
        <begin position="325"/>
        <end position="332"/>
    </location>
</feature>
<name>A0A941CPN1_9CLOT</name>
<evidence type="ECO:0000256" key="5">
    <source>
        <dbReference type="ARBA" id="ARBA00022670"/>
    </source>
</evidence>
<feature type="active site" evidence="8">
    <location>
        <position position="331"/>
    </location>
</feature>
<dbReference type="HAMAP" id="MF_00181">
    <property type="entry name" value="Cytosol_peptidase_M17"/>
    <property type="match status" value="1"/>
</dbReference>
<dbReference type="NCBIfam" id="NF002083">
    <property type="entry name" value="PRK00913.3-5"/>
    <property type="match status" value="1"/>
</dbReference>
<comment type="similarity">
    <text evidence="3 8">Belongs to the peptidase M17 family.</text>
</comment>
<dbReference type="GO" id="GO:0006508">
    <property type="term" value="P:proteolysis"/>
    <property type="evidence" value="ECO:0007669"/>
    <property type="project" value="UniProtKB-KW"/>
</dbReference>
<evidence type="ECO:0000256" key="8">
    <source>
        <dbReference type="HAMAP-Rule" id="MF_00181"/>
    </source>
</evidence>
<dbReference type="GO" id="GO:0070006">
    <property type="term" value="F:metalloaminopeptidase activity"/>
    <property type="evidence" value="ECO:0007669"/>
    <property type="project" value="InterPro"/>
</dbReference>
<evidence type="ECO:0000256" key="1">
    <source>
        <dbReference type="ARBA" id="ARBA00000135"/>
    </source>
</evidence>
<feature type="active site" evidence="8">
    <location>
        <position position="257"/>
    </location>
</feature>
<reference evidence="10" key="1">
    <citation type="submission" date="2021-04" db="EMBL/GenBank/DDBJ databases">
        <title>Proteiniclasticum sedimins sp. nov., an obligate anaerobic bacterium isolated from anaerobic sludge.</title>
        <authorList>
            <person name="Liu J."/>
        </authorList>
    </citation>
    <scope>NUCLEOTIDE SEQUENCE</scope>
    <source>
        <strain evidence="10">BAD-10</strain>
    </source>
</reference>
<dbReference type="PANTHER" id="PTHR11963:SF23">
    <property type="entry name" value="CYTOSOL AMINOPEPTIDASE"/>
    <property type="match status" value="1"/>
</dbReference>
<feature type="binding site" evidence="8">
    <location>
        <position position="327"/>
    </location>
    <ligand>
        <name>Mn(2+)</name>
        <dbReference type="ChEBI" id="CHEBI:29035"/>
        <label>1</label>
    </ligand>
</feature>
<feature type="binding site" evidence="8">
    <location>
        <position position="245"/>
    </location>
    <ligand>
        <name>Mn(2+)</name>
        <dbReference type="ChEBI" id="CHEBI:29035"/>
        <label>2</label>
    </ligand>
</feature>
<keyword evidence="8" id="KW-0963">Cytoplasm</keyword>
<dbReference type="PRINTS" id="PR00481">
    <property type="entry name" value="LAMNOPPTDASE"/>
</dbReference>
<evidence type="ECO:0000256" key="2">
    <source>
        <dbReference type="ARBA" id="ARBA00000967"/>
    </source>
</evidence>
<evidence type="ECO:0000259" key="9">
    <source>
        <dbReference type="PROSITE" id="PS00631"/>
    </source>
</evidence>
<evidence type="ECO:0000313" key="11">
    <source>
        <dbReference type="Proteomes" id="UP000675379"/>
    </source>
</evidence>
<keyword evidence="6 8" id="KW-0378">Hydrolase</keyword>
<feature type="binding site" evidence="8">
    <location>
        <position position="329"/>
    </location>
    <ligand>
        <name>Mn(2+)</name>
        <dbReference type="ChEBI" id="CHEBI:29035"/>
        <label>1</label>
    </ligand>
</feature>
<dbReference type="InterPro" id="IPR008283">
    <property type="entry name" value="Peptidase_M17_N"/>
</dbReference>
<dbReference type="EMBL" id="JAGSCS010000010">
    <property type="protein sequence ID" value="MBR0576427.1"/>
    <property type="molecule type" value="Genomic_DNA"/>
</dbReference>
<comment type="cofactor">
    <cofactor evidence="8">
        <name>Mn(2+)</name>
        <dbReference type="ChEBI" id="CHEBI:29035"/>
    </cofactor>
    <text evidence="8">Binds 2 manganese ions per subunit.</text>
</comment>
<comment type="caution">
    <text evidence="10">The sequence shown here is derived from an EMBL/GenBank/DDBJ whole genome shotgun (WGS) entry which is preliminary data.</text>
</comment>
<evidence type="ECO:0000256" key="3">
    <source>
        <dbReference type="ARBA" id="ARBA00009528"/>
    </source>
</evidence>
<dbReference type="InterPro" id="IPR011356">
    <property type="entry name" value="Leucine_aapep/pepB"/>
</dbReference>
<evidence type="ECO:0000256" key="7">
    <source>
        <dbReference type="ARBA" id="ARBA00049972"/>
    </source>
</evidence>
<dbReference type="SUPFAM" id="SSF53187">
    <property type="entry name" value="Zn-dependent exopeptidases"/>
    <property type="match status" value="1"/>
</dbReference>
<dbReference type="PANTHER" id="PTHR11963">
    <property type="entry name" value="LEUCINE AMINOPEPTIDASE-RELATED"/>
    <property type="match status" value="1"/>
</dbReference>
<keyword evidence="4 8" id="KW-0031">Aminopeptidase</keyword>
<comment type="catalytic activity">
    <reaction evidence="2 8">
        <text>Release of an N-terminal amino acid, preferentially leucine, but not glutamic or aspartic acids.</text>
        <dbReference type="EC" id="3.4.11.10"/>
    </reaction>
</comment>
<keyword evidence="5 8" id="KW-0645">Protease</keyword>
<evidence type="ECO:0000256" key="4">
    <source>
        <dbReference type="ARBA" id="ARBA00022438"/>
    </source>
</evidence>
<dbReference type="Pfam" id="PF02789">
    <property type="entry name" value="Peptidase_M17_N"/>
    <property type="match status" value="1"/>
</dbReference>
<dbReference type="InterPro" id="IPR043472">
    <property type="entry name" value="Macro_dom-like"/>
</dbReference>
<dbReference type="GO" id="GO:0030145">
    <property type="term" value="F:manganese ion binding"/>
    <property type="evidence" value="ECO:0007669"/>
    <property type="project" value="UniProtKB-UniRule"/>
</dbReference>
<accession>A0A941CPN1</accession>
<dbReference type="InterPro" id="IPR023042">
    <property type="entry name" value="Peptidase_M17_leu_NH2_pept"/>
</dbReference>
<dbReference type="Proteomes" id="UP000675379">
    <property type="component" value="Unassembled WGS sequence"/>
</dbReference>
<keyword evidence="11" id="KW-1185">Reference proteome</keyword>
<dbReference type="Pfam" id="PF00883">
    <property type="entry name" value="Peptidase_M17"/>
    <property type="match status" value="1"/>
</dbReference>
<dbReference type="AlphaFoldDB" id="A0A941CPN1"/>
<gene>
    <name evidence="8" type="primary">pepA</name>
    <name evidence="10" type="ORF">KCG48_08745</name>
</gene>
<comment type="function">
    <text evidence="7 8">Presumably involved in the processing and regular turnover of intracellular proteins. Catalyzes the removal of unsubstituted N-terminal amino acids from various peptides.</text>
</comment>
<dbReference type="PROSITE" id="PS00631">
    <property type="entry name" value="CYTOSOL_AP"/>
    <property type="match status" value="1"/>
</dbReference>
<proteinExistence type="inferred from homology"/>
<protein>
    <recommendedName>
        <fullName evidence="8">Probable cytosol aminopeptidase</fullName>
        <ecNumber evidence="8">3.4.11.1</ecNumber>
    </recommendedName>
    <alternativeName>
        <fullName evidence="8">Leucine aminopeptidase</fullName>
        <shortName evidence="8">LAP</shortName>
        <ecNumber evidence="8">3.4.11.10</ecNumber>
    </alternativeName>
    <alternativeName>
        <fullName evidence="8">Leucyl aminopeptidase</fullName>
    </alternativeName>
</protein>
<dbReference type="SUPFAM" id="SSF52949">
    <property type="entry name" value="Macro domain-like"/>
    <property type="match status" value="1"/>
</dbReference>
<keyword evidence="8" id="KW-0479">Metal-binding</keyword>